<reference evidence="1" key="2">
    <citation type="journal article" date="2015" name="Data Brief">
        <title>Shoot transcriptome of the giant reed, Arundo donax.</title>
        <authorList>
            <person name="Barrero R.A."/>
            <person name="Guerrero F.D."/>
            <person name="Moolhuijzen P."/>
            <person name="Goolsby J.A."/>
            <person name="Tidwell J."/>
            <person name="Bellgard S.E."/>
            <person name="Bellgard M.I."/>
        </authorList>
    </citation>
    <scope>NUCLEOTIDE SEQUENCE</scope>
    <source>
        <tissue evidence="1">Shoot tissue taken approximately 20 cm above the soil surface</tissue>
    </source>
</reference>
<evidence type="ECO:0000313" key="1">
    <source>
        <dbReference type="EMBL" id="JAE04308.1"/>
    </source>
</evidence>
<reference evidence="1" key="1">
    <citation type="submission" date="2014-09" db="EMBL/GenBank/DDBJ databases">
        <authorList>
            <person name="Magalhaes I.L.F."/>
            <person name="Oliveira U."/>
            <person name="Santos F.R."/>
            <person name="Vidigal T.H.D.A."/>
            <person name="Brescovit A.D."/>
            <person name="Santos A.J."/>
        </authorList>
    </citation>
    <scope>NUCLEOTIDE SEQUENCE</scope>
    <source>
        <tissue evidence="1">Shoot tissue taken approximately 20 cm above the soil surface</tissue>
    </source>
</reference>
<protein>
    <submittedName>
        <fullName evidence="1">Uncharacterized protein</fullName>
    </submittedName>
</protein>
<accession>A0A0A9F7Q9</accession>
<organism evidence="1">
    <name type="scientific">Arundo donax</name>
    <name type="common">Giant reed</name>
    <name type="synonym">Donax arundinaceus</name>
    <dbReference type="NCBI Taxonomy" id="35708"/>
    <lineage>
        <taxon>Eukaryota</taxon>
        <taxon>Viridiplantae</taxon>
        <taxon>Streptophyta</taxon>
        <taxon>Embryophyta</taxon>
        <taxon>Tracheophyta</taxon>
        <taxon>Spermatophyta</taxon>
        <taxon>Magnoliopsida</taxon>
        <taxon>Liliopsida</taxon>
        <taxon>Poales</taxon>
        <taxon>Poaceae</taxon>
        <taxon>PACMAD clade</taxon>
        <taxon>Arundinoideae</taxon>
        <taxon>Arundineae</taxon>
        <taxon>Arundo</taxon>
    </lineage>
</organism>
<sequence length="55" mass="6069">MNRSLEKAISENNRIYLIRIPAVNSLTPLPYASLVRAASLSEILDARTENDALPS</sequence>
<dbReference type="AlphaFoldDB" id="A0A0A9F7Q9"/>
<dbReference type="InterPro" id="IPR038499">
    <property type="entry name" value="BRO1_sf"/>
</dbReference>
<proteinExistence type="predicted"/>
<dbReference type="EMBL" id="GBRH01193588">
    <property type="protein sequence ID" value="JAE04308.1"/>
    <property type="molecule type" value="Transcribed_RNA"/>
</dbReference>
<name>A0A0A9F7Q9_ARUDO</name>
<dbReference type="Gene3D" id="1.25.40.280">
    <property type="entry name" value="alix/aip1 like domains"/>
    <property type="match status" value="1"/>
</dbReference>